<dbReference type="SMART" id="SM00822">
    <property type="entry name" value="PKS_KR"/>
    <property type="match status" value="1"/>
</dbReference>
<dbReference type="Proteomes" id="UP001155241">
    <property type="component" value="Unassembled WGS sequence"/>
</dbReference>
<sequence>MARFEGKTILITGGTSGIGLATAQRLAAEGAQLILTGRDAERIEQTRAALPDATVIENDAADPASAEALAAAAQEAGGIDGAFLNAGIGKFYPVGELEPEAFDQHFHINVRGPLLQAQALAPQLRDGGAILLVSSGTVGSKRPDIAYYAASKAAVEQAARSLASHFAPRGIRVNVVTPGLTDTNFHSRAGLSDDEIEAYRQRVRSIIPLGRTARAEEVANVAAFLLSDEASYVTGSNFAVDGGLAMR</sequence>
<dbReference type="InterPro" id="IPR057326">
    <property type="entry name" value="KR_dom"/>
</dbReference>
<comment type="similarity">
    <text evidence="1">Belongs to the short-chain dehydrogenases/reductases (SDR) family.</text>
</comment>
<dbReference type="AlphaFoldDB" id="A0A9X2FBC2"/>
<dbReference type="CDD" id="cd05233">
    <property type="entry name" value="SDR_c"/>
    <property type="match status" value="1"/>
</dbReference>
<evidence type="ECO:0000256" key="1">
    <source>
        <dbReference type="ARBA" id="ARBA00006484"/>
    </source>
</evidence>
<accession>A0A9X2FBC2</accession>
<reference evidence="3" key="1">
    <citation type="submission" date="2022-06" db="EMBL/GenBank/DDBJ databases">
        <title>Aeoliella straminimaris, a novel planctomycete from sediments.</title>
        <authorList>
            <person name="Vitorino I.R."/>
            <person name="Lage O.M."/>
        </authorList>
    </citation>
    <scope>NUCLEOTIDE SEQUENCE</scope>
    <source>
        <strain evidence="3">ICT_H6.2</strain>
    </source>
</reference>
<dbReference type="InterPro" id="IPR036291">
    <property type="entry name" value="NAD(P)-bd_dom_sf"/>
</dbReference>
<organism evidence="3 4">
    <name type="scientific">Aeoliella straminimaris</name>
    <dbReference type="NCBI Taxonomy" id="2954799"/>
    <lineage>
        <taxon>Bacteria</taxon>
        <taxon>Pseudomonadati</taxon>
        <taxon>Planctomycetota</taxon>
        <taxon>Planctomycetia</taxon>
        <taxon>Pirellulales</taxon>
        <taxon>Lacipirellulaceae</taxon>
        <taxon>Aeoliella</taxon>
    </lineage>
</organism>
<dbReference type="RefSeq" id="WP_252853151.1">
    <property type="nucleotide sequence ID" value="NZ_JAMXLR010000051.1"/>
</dbReference>
<dbReference type="PANTHER" id="PTHR43975:SF2">
    <property type="entry name" value="EG:BACR7A4.14 PROTEIN-RELATED"/>
    <property type="match status" value="1"/>
</dbReference>
<dbReference type="EMBL" id="JAMXLR010000051">
    <property type="protein sequence ID" value="MCO6045038.1"/>
    <property type="molecule type" value="Genomic_DNA"/>
</dbReference>
<keyword evidence="4" id="KW-1185">Reference proteome</keyword>
<dbReference type="PRINTS" id="PR00081">
    <property type="entry name" value="GDHRDH"/>
</dbReference>
<feature type="domain" description="Ketoreductase" evidence="2">
    <location>
        <begin position="7"/>
        <end position="179"/>
    </location>
</feature>
<dbReference type="InterPro" id="IPR002347">
    <property type="entry name" value="SDR_fam"/>
</dbReference>
<dbReference type="Gene3D" id="3.40.50.720">
    <property type="entry name" value="NAD(P)-binding Rossmann-like Domain"/>
    <property type="match status" value="1"/>
</dbReference>
<dbReference type="FunFam" id="3.40.50.720:FF:000084">
    <property type="entry name" value="Short-chain dehydrogenase reductase"/>
    <property type="match status" value="1"/>
</dbReference>
<dbReference type="SUPFAM" id="SSF51735">
    <property type="entry name" value="NAD(P)-binding Rossmann-fold domains"/>
    <property type="match status" value="1"/>
</dbReference>
<name>A0A9X2FBC2_9BACT</name>
<evidence type="ECO:0000259" key="2">
    <source>
        <dbReference type="SMART" id="SM00822"/>
    </source>
</evidence>
<protein>
    <submittedName>
        <fullName evidence="3">SDR family oxidoreductase</fullName>
    </submittedName>
</protein>
<evidence type="ECO:0000313" key="4">
    <source>
        <dbReference type="Proteomes" id="UP001155241"/>
    </source>
</evidence>
<dbReference type="Pfam" id="PF13561">
    <property type="entry name" value="adh_short_C2"/>
    <property type="match status" value="1"/>
</dbReference>
<gene>
    <name evidence="3" type="ORF">NG895_14100</name>
</gene>
<dbReference type="PANTHER" id="PTHR43975">
    <property type="entry name" value="ZGC:101858"/>
    <property type="match status" value="1"/>
</dbReference>
<comment type="caution">
    <text evidence="3">The sequence shown here is derived from an EMBL/GenBank/DDBJ whole genome shotgun (WGS) entry which is preliminary data.</text>
</comment>
<proteinExistence type="inferred from homology"/>
<evidence type="ECO:0000313" key="3">
    <source>
        <dbReference type="EMBL" id="MCO6045038.1"/>
    </source>
</evidence>